<dbReference type="GO" id="GO:0004725">
    <property type="term" value="F:protein tyrosine phosphatase activity"/>
    <property type="evidence" value="ECO:0007669"/>
    <property type="project" value="TreeGrafter"/>
</dbReference>
<reference evidence="1 2" key="1">
    <citation type="journal article" date="2018" name="New Phytol.">
        <title>Phylogenomics of Endogonaceae and evolution of mycorrhizas within Mucoromycota.</title>
        <authorList>
            <person name="Chang Y."/>
            <person name="Desiro A."/>
            <person name="Na H."/>
            <person name="Sandor L."/>
            <person name="Lipzen A."/>
            <person name="Clum A."/>
            <person name="Barry K."/>
            <person name="Grigoriev I.V."/>
            <person name="Martin F.M."/>
            <person name="Stajich J.E."/>
            <person name="Smith M.E."/>
            <person name="Bonito G."/>
            <person name="Spatafora J.W."/>
        </authorList>
    </citation>
    <scope>NUCLEOTIDE SEQUENCE [LARGE SCALE GENOMIC DNA]</scope>
    <source>
        <strain evidence="1 2">GMNB39</strain>
    </source>
</reference>
<dbReference type="PROSITE" id="PS50206">
    <property type="entry name" value="RHODANESE_3"/>
    <property type="match status" value="1"/>
</dbReference>
<gene>
    <name evidence="1" type="ORF">BC936DRAFT_147247</name>
</gene>
<dbReference type="Gene3D" id="3.40.250.10">
    <property type="entry name" value="Rhodanese-like domain"/>
    <property type="match status" value="1"/>
</dbReference>
<dbReference type="GO" id="GO:0005737">
    <property type="term" value="C:cytoplasm"/>
    <property type="evidence" value="ECO:0007669"/>
    <property type="project" value="TreeGrafter"/>
</dbReference>
<dbReference type="EMBL" id="RBNI01006212">
    <property type="protein sequence ID" value="RUP46182.1"/>
    <property type="molecule type" value="Genomic_DNA"/>
</dbReference>
<dbReference type="SMART" id="SM00450">
    <property type="entry name" value="RHOD"/>
    <property type="match status" value="1"/>
</dbReference>
<organism evidence="1 2">
    <name type="scientific">Jimgerdemannia flammicorona</name>
    <dbReference type="NCBI Taxonomy" id="994334"/>
    <lineage>
        <taxon>Eukaryota</taxon>
        <taxon>Fungi</taxon>
        <taxon>Fungi incertae sedis</taxon>
        <taxon>Mucoromycota</taxon>
        <taxon>Mucoromycotina</taxon>
        <taxon>Endogonomycetes</taxon>
        <taxon>Endogonales</taxon>
        <taxon>Endogonaceae</taxon>
        <taxon>Jimgerdemannia</taxon>
    </lineage>
</organism>
<evidence type="ECO:0000313" key="1">
    <source>
        <dbReference type="EMBL" id="RUP46182.1"/>
    </source>
</evidence>
<dbReference type="OrthoDB" id="102559at2759"/>
<name>A0A433D5Q4_9FUNG</name>
<dbReference type="PANTHER" id="PTHR10828:SF38">
    <property type="entry name" value="ARSENICAL-RESISTANCE PROTEIN 2-RELATED"/>
    <property type="match status" value="1"/>
</dbReference>
<proteinExistence type="predicted"/>
<dbReference type="InterPro" id="IPR036873">
    <property type="entry name" value="Rhodanese-like_dom_sf"/>
</dbReference>
<dbReference type="InterPro" id="IPR001763">
    <property type="entry name" value="Rhodanese-like_dom"/>
</dbReference>
<dbReference type="PANTHER" id="PTHR10828">
    <property type="entry name" value="M-PHASE INDUCER PHOSPHATASE DUAL SPECIFICITY PHOSPHATASE CDC25"/>
    <property type="match status" value="1"/>
</dbReference>
<accession>A0A433D5Q4</accession>
<comment type="caution">
    <text evidence="1">The sequence shown here is derived from an EMBL/GenBank/DDBJ whole genome shotgun (WGS) entry which is preliminary data.</text>
</comment>
<protein>
    <submittedName>
        <fullName evidence="1">Rhodanese-like domain-containing protein</fullName>
    </submittedName>
</protein>
<keyword evidence="2" id="KW-1185">Reference proteome</keyword>
<dbReference type="SUPFAM" id="SSF52821">
    <property type="entry name" value="Rhodanese/Cell cycle control phosphatase"/>
    <property type="match status" value="1"/>
</dbReference>
<dbReference type="GO" id="GO:0005634">
    <property type="term" value="C:nucleus"/>
    <property type="evidence" value="ECO:0007669"/>
    <property type="project" value="TreeGrafter"/>
</dbReference>
<dbReference type="Pfam" id="PF00581">
    <property type="entry name" value="Rhodanese"/>
    <property type="match status" value="1"/>
</dbReference>
<evidence type="ECO:0000313" key="2">
    <source>
        <dbReference type="Proteomes" id="UP000268093"/>
    </source>
</evidence>
<sequence>MFRVLRSTNPFATRSYRLSTRAMPFLASYIESDEVAAMVLDNTLKSGKDYLVVDVRDDDFEGGHIPEAIHIRSSILLDKLDDLVNEYANVPKIVFHCVMSQVRGPKSAQMYKETLSLNGIQTQQQVYVLRGGFRQWQARFKNDPDMIADYRPELWASEFDDASGSGNVDAENPR</sequence>
<dbReference type="Proteomes" id="UP000268093">
    <property type="component" value="Unassembled WGS sequence"/>
</dbReference>